<evidence type="ECO:0000256" key="1">
    <source>
        <dbReference type="SAM" id="MobiDB-lite"/>
    </source>
</evidence>
<proteinExistence type="predicted"/>
<dbReference type="EMBL" id="AEYI02001826">
    <property type="protein sequence ID" value="KFG32761.1"/>
    <property type="molecule type" value="Genomic_DNA"/>
</dbReference>
<feature type="compositionally biased region" description="Pro residues" evidence="1">
    <location>
        <begin position="16"/>
        <end position="30"/>
    </location>
</feature>
<evidence type="ECO:0000313" key="3">
    <source>
        <dbReference type="Proteomes" id="UP000028828"/>
    </source>
</evidence>
<feature type="compositionally biased region" description="Basic and acidic residues" evidence="1">
    <location>
        <begin position="302"/>
        <end position="324"/>
    </location>
</feature>
<feature type="compositionally biased region" description="Polar residues" evidence="1">
    <location>
        <begin position="1"/>
        <end position="14"/>
    </location>
</feature>
<feature type="region of interest" description="Disordered" evidence="1">
    <location>
        <begin position="1"/>
        <end position="354"/>
    </location>
</feature>
<feature type="compositionally biased region" description="Basic and acidic residues" evidence="1">
    <location>
        <begin position="155"/>
        <end position="192"/>
    </location>
</feature>
<evidence type="ECO:0000313" key="2">
    <source>
        <dbReference type="EMBL" id="KFG32761.1"/>
    </source>
</evidence>
<feature type="compositionally biased region" description="Basic and acidic residues" evidence="1">
    <location>
        <begin position="222"/>
        <end position="239"/>
    </location>
</feature>
<dbReference type="VEuPathDB" id="ToxoDB:TGP89_265270"/>
<gene>
    <name evidence="2" type="ORF">TGP89_265270</name>
</gene>
<dbReference type="OrthoDB" id="333101at2759"/>
<comment type="caution">
    <text evidence="2">The sequence shown here is derived from an EMBL/GenBank/DDBJ whole genome shotgun (WGS) entry which is preliminary data.</text>
</comment>
<dbReference type="AlphaFoldDB" id="A0A086JKU3"/>
<organism evidence="2 3">
    <name type="scientific">Toxoplasma gondii p89</name>
    <dbReference type="NCBI Taxonomy" id="943119"/>
    <lineage>
        <taxon>Eukaryota</taxon>
        <taxon>Sar</taxon>
        <taxon>Alveolata</taxon>
        <taxon>Apicomplexa</taxon>
        <taxon>Conoidasida</taxon>
        <taxon>Coccidia</taxon>
        <taxon>Eucoccidiorida</taxon>
        <taxon>Eimeriorina</taxon>
        <taxon>Sarcocystidae</taxon>
        <taxon>Toxoplasma</taxon>
    </lineage>
</organism>
<dbReference type="Proteomes" id="UP000028828">
    <property type="component" value="Unassembled WGS sequence"/>
</dbReference>
<protein>
    <submittedName>
        <fullName evidence="2">Uncharacterized protein</fullName>
    </submittedName>
</protein>
<feature type="compositionally biased region" description="Low complexity" evidence="1">
    <location>
        <begin position="54"/>
        <end position="69"/>
    </location>
</feature>
<feature type="compositionally biased region" description="Polar residues" evidence="1">
    <location>
        <begin position="334"/>
        <end position="345"/>
    </location>
</feature>
<reference evidence="2 3" key="1">
    <citation type="submission" date="2014-03" db="EMBL/GenBank/DDBJ databases">
        <authorList>
            <person name="Sibley D."/>
            <person name="Venepally P."/>
            <person name="Karamycheva S."/>
            <person name="Hadjithomas M."/>
            <person name="Khan A."/>
            <person name="Brunk B."/>
            <person name="Roos D."/>
            <person name="Caler E."/>
            <person name="Lorenzi H."/>
        </authorList>
    </citation>
    <scope>NUCLEOTIDE SEQUENCE [LARGE SCALE GENOMIC DNA]</scope>
    <source>
        <strain evidence="3">p89</strain>
    </source>
</reference>
<sequence>MGSNCCKNALHQTKPSVPPPDLPPPDPGAPWPGDTFHRAPAVSAPVEPDGALPSTEFSSSAHWTSSSVSGPMGRLSPLSTFESCLGEDDATNDDPTSAFPVPRPVAEDAAPAASPRPWADEERQKTGKKSLSRLGAAFPEETRRFPLPFPRRKRRDSETDQRGENRESTENRENRDGVESSRKEAGREERAKRVSQLDFEDQHLMSYPPPGFPSSSTAVVDKAPESERADGGEGGDKKSGGARSGNLLSRFRQSLRRGNRGVTLGGSKRQGRDDRKANQGEKTVRKRASSSRSTQVGEEDGDRGKSKRIEEEQTERRSTGDPRHPVGGLASPDSEGTTTIGSPLSNREDDLERR</sequence>
<name>A0A086JKU3_TOXGO</name>
<accession>A0A086JKU3</accession>
<feature type="compositionally biased region" description="Basic and acidic residues" evidence="1">
    <location>
        <begin position="270"/>
        <end position="283"/>
    </location>
</feature>